<keyword evidence="3" id="KW-1185">Reference proteome</keyword>
<evidence type="ECO:0000256" key="1">
    <source>
        <dbReference type="SAM" id="Phobius"/>
    </source>
</evidence>
<dbReference type="AlphaFoldDB" id="A0AA96JUI3"/>
<keyword evidence="1" id="KW-1133">Transmembrane helix</keyword>
<reference evidence="2 3" key="1">
    <citation type="submission" date="2023-01" db="EMBL/GenBank/DDBJ databases">
        <title>Cultivation and genomic characterization of new, ubiquitous marine nitrite-oxidizing bacteria from the Nitrospirales.</title>
        <authorList>
            <person name="Mueller A.J."/>
            <person name="Daebeler A."/>
            <person name="Herbold C.W."/>
            <person name="Kirkegaard R.H."/>
            <person name="Daims H."/>
        </authorList>
    </citation>
    <scope>NUCLEOTIDE SEQUENCE [LARGE SCALE GENOMIC DNA]</scope>
    <source>
        <strain evidence="2 3">DK</strain>
    </source>
</reference>
<feature type="transmembrane region" description="Helical" evidence="1">
    <location>
        <begin position="7"/>
        <end position="25"/>
    </location>
</feature>
<proteinExistence type="predicted"/>
<sequence>MTKVLDSIGYATPIVIVLGLLLIYVMAPEFYLAHILEEVHREQGAVEIVTFWSALIGGGMLLTSSWKFWKCGNWPAAGVIGAVSGATLLFAGEEIGWGQIHFGWETPIWWSTNFGGSTDLHSSRFPVRTLAAIFLFMIFFLLPLVWKFQRPLRLPKNLKPAIPEGPVIFTIAFATLYRELKGIYFWLTPLGYRDRFYEEFLWGLNEHKEMLIAIAMLLYALYRLPHLKQIRSPL</sequence>
<name>A0AA96JUI3_9BACT</name>
<protein>
    <submittedName>
        <fullName evidence="2">Uncharacterized protein</fullName>
    </submittedName>
</protein>
<gene>
    <name evidence="2" type="ORF">PQG83_12515</name>
</gene>
<keyword evidence="1" id="KW-0472">Membrane</keyword>
<organism evidence="2 3">
    <name type="scientific">Candidatus Nitrospira neomarina</name>
    <dbReference type="NCBI Taxonomy" id="3020899"/>
    <lineage>
        <taxon>Bacteria</taxon>
        <taxon>Pseudomonadati</taxon>
        <taxon>Nitrospirota</taxon>
        <taxon>Nitrospiria</taxon>
        <taxon>Nitrospirales</taxon>
        <taxon>Nitrospiraceae</taxon>
        <taxon>Nitrospira</taxon>
    </lineage>
</organism>
<accession>A0AA96JUI3</accession>
<dbReference type="RefSeq" id="WP_312741529.1">
    <property type="nucleotide sequence ID" value="NZ_CP116968.1"/>
</dbReference>
<keyword evidence="1" id="KW-0812">Transmembrane</keyword>
<dbReference type="EMBL" id="CP116968">
    <property type="protein sequence ID" value="WNM60583.1"/>
    <property type="molecule type" value="Genomic_DNA"/>
</dbReference>
<feature type="transmembrane region" description="Helical" evidence="1">
    <location>
        <begin position="125"/>
        <end position="146"/>
    </location>
</feature>
<evidence type="ECO:0000313" key="2">
    <source>
        <dbReference type="EMBL" id="WNM60583.1"/>
    </source>
</evidence>
<feature type="transmembrane region" description="Helical" evidence="1">
    <location>
        <begin position="45"/>
        <end position="62"/>
    </location>
</feature>
<dbReference type="Proteomes" id="UP001302494">
    <property type="component" value="Chromosome"/>
</dbReference>
<evidence type="ECO:0000313" key="3">
    <source>
        <dbReference type="Proteomes" id="UP001302494"/>
    </source>
</evidence>
<feature type="transmembrane region" description="Helical" evidence="1">
    <location>
        <begin position="74"/>
        <end position="92"/>
    </location>
</feature>
<dbReference type="KEGG" id="nneo:PQG83_12515"/>